<dbReference type="KEGG" id="ssyi:EKG83_21340"/>
<dbReference type="Gene3D" id="1.10.10.10">
    <property type="entry name" value="Winged helix-like DNA-binding domain superfamily/Winged helix DNA-binding domain"/>
    <property type="match status" value="1"/>
</dbReference>
<dbReference type="PROSITE" id="PS51755">
    <property type="entry name" value="OMPR_PHOB"/>
    <property type="match status" value="1"/>
</dbReference>
<keyword evidence="8" id="KW-1185">Reference proteome</keyword>
<protein>
    <submittedName>
        <fullName evidence="7">AfsR/SARP family transcriptional regulator</fullName>
    </submittedName>
</protein>
<dbReference type="InterPro" id="IPR036388">
    <property type="entry name" value="WH-like_DNA-bd_sf"/>
</dbReference>
<evidence type="ECO:0000256" key="5">
    <source>
        <dbReference type="PROSITE-ProRule" id="PRU01091"/>
    </source>
</evidence>
<dbReference type="InterPro" id="IPR001867">
    <property type="entry name" value="OmpR/PhoB-type_DNA-bd"/>
</dbReference>
<organism evidence="7 8">
    <name type="scientific">Saccharothrix syringae</name>
    <name type="common">Nocardiopsis syringae</name>
    <dbReference type="NCBI Taxonomy" id="103733"/>
    <lineage>
        <taxon>Bacteria</taxon>
        <taxon>Bacillati</taxon>
        <taxon>Actinomycetota</taxon>
        <taxon>Actinomycetes</taxon>
        <taxon>Pseudonocardiales</taxon>
        <taxon>Pseudonocardiaceae</taxon>
        <taxon>Saccharothrix</taxon>
    </lineage>
</organism>
<keyword evidence="2" id="KW-0805">Transcription regulation</keyword>
<dbReference type="GO" id="GO:0003677">
    <property type="term" value="F:DNA binding"/>
    <property type="evidence" value="ECO:0007669"/>
    <property type="project" value="UniProtKB-UniRule"/>
</dbReference>
<dbReference type="InterPro" id="IPR005158">
    <property type="entry name" value="BTAD"/>
</dbReference>
<dbReference type="SUPFAM" id="SSF46894">
    <property type="entry name" value="C-terminal effector domain of the bipartite response regulators"/>
    <property type="match status" value="1"/>
</dbReference>
<dbReference type="InterPro" id="IPR051677">
    <property type="entry name" value="AfsR-DnrI-RedD_regulator"/>
</dbReference>
<dbReference type="SMART" id="SM00862">
    <property type="entry name" value="Trans_reg_C"/>
    <property type="match status" value="1"/>
</dbReference>
<evidence type="ECO:0000256" key="3">
    <source>
        <dbReference type="ARBA" id="ARBA00023125"/>
    </source>
</evidence>
<evidence type="ECO:0000259" key="6">
    <source>
        <dbReference type="PROSITE" id="PS51755"/>
    </source>
</evidence>
<dbReference type="InterPro" id="IPR027417">
    <property type="entry name" value="P-loop_NTPase"/>
</dbReference>
<dbReference type="CDD" id="cd15831">
    <property type="entry name" value="BTAD"/>
    <property type="match status" value="1"/>
</dbReference>
<proteinExistence type="inferred from homology"/>
<evidence type="ECO:0000313" key="8">
    <source>
        <dbReference type="Proteomes" id="UP000325787"/>
    </source>
</evidence>
<keyword evidence="4" id="KW-0804">Transcription</keyword>
<keyword evidence="3 5" id="KW-0238">DNA-binding</keyword>
<name>A0A5Q0H085_SACSY</name>
<dbReference type="PRINTS" id="PR00364">
    <property type="entry name" value="DISEASERSIST"/>
</dbReference>
<dbReference type="AlphaFoldDB" id="A0A5Q0H085"/>
<dbReference type="PANTHER" id="PTHR35807">
    <property type="entry name" value="TRANSCRIPTIONAL REGULATOR REDD-RELATED"/>
    <property type="match status" value="1"/>
</dbReference>
<dbReference type="SMART" id="SM01043">
    <property type="entry name" value="BTAD"/>
    <property type="match status" value="1"/>
</dbReference>
<dbReference type="Gene3D" id="1.25.40.10">
    <property type="entry name" value="Tetratricopeptide repeat domain"/>
    <property type="match status" value="3"/>
</dbReference>
<dbReference type="Proteomes" id="UP000325787">
    <property type="component" value="Chromosome"/>
</dbReference>
<dbReference type="Pfam" id="PF03704">
    <property type="entry name" value="BTAD"/>
    <property type="match status" value="1"/>
</dbReference>
<dbReference type="OrthoDB" id="581105at2"/>
<dbReference type="InterPro" id="IPR016032">
    <property type="entry name" value="Sig_transdc_resp-reg_C-effctor"/>
</dbReference>
<dbReference type="PANTHER" id="PTHR35807:SF1">
    <property type="entry name" value="TRANSCRIPTIONAL REGULATOR REDD"/>
    <property type="match status" value="1"/>
</dbReference>
<gene>
    <name evidence="7" type="ORF">EKG83_21340</name>
</gene>
<dbReference type="RefSeq" id="WP_033429664.1">
    <property type="nucleotide sequence ID" value="NZ_CP034550.1"/>
</dbReference>
<dbReference type="SUPFAM" id="SSF48452">
    <property type="entry name" value="TPR-like"/>
    <property type="match status" value="3"/>
</dbReference>
<dbReference type="SMART" id="SM00028">
    <property type="entry name" value="TPR"/>
    <property type="match status" value="3"/>
</dbReference>
<dbReference type="Gene3D" id="3.40.50.300">
    <property type="entry name" value="P-loop containing nucleotide triphosphate hydrolases"/>
    <property type="match status" value="1"/>
</dbReference>
<dbReference type="InterPro" id="IPR019734">
    <property type="entry name" value="TPR_rpt"/>
</dbReference>
<dbReference type="SUPFAM" id="SSF52540">
    <property type="entry name" value="P-loop containing nucleoside triphosphate hydrolases"/>
    <property type="match status" value="1"/>
</dbReference>
<dbReference type="GO" id="GO:0000160">
    <property type="term" value="P:phosphorelay signal transduction system"/>
    <property type="evidence" value="ECO:0007669"/>
    <property type="project" value="InterPro"/>
</dbReference>
<comment type="similarity">
    <text evidence="1">Belongs to the AfsR/DnrI/RedD regulatory family.</text>
</comment>
<feature type="domain" description="OmpR/PhoB-type" evidence="6">
    <location>
        <begin position="1"/>
        <end position="94"/>
    </location>
</feature>
<sequence>MGELRFRLLGEVGAVGGRPVVIRHARVRCVLAALLVDVNKVVSGDALADRVWGERLPRRPREAIYSYLSRLRGALAEVPEARLVKRAGGYVLEADAVTVDLHRFRALTAAAAGAGDERRAALLGDALALWAGEPLTGADSAWATEVREALVAEHVEASLDCFTAGVRLGRHAEAVAPLTALAAARPLDERVACLLLRALADGGRQAEALAHYDTLRRHLADDLGVDPGPEVQEVFRRVLTAHDGGAPVVPRQLPPAPRHFLGRARELAALDAALAGGERTVVISAIRGAGGIGKTWLAVHWAHRHAARYPDGQLYANLRGFDPTAAPVAPTTVLRGFLVALGVAPDAVPDDPDEQVALYRSTIADRRVLVVLDNAVGTAQVEPLLPGGRACTTVITSRNPMTGLVAVHGALPVPVDVLSDDEAHALLTRRLGAARTGRAADAVVRHCAGLPLALGIVAARAATRPDLGLAAIAAELALLTTRLDALDTGEANLSLRAVLSWSHQALPPAAARLFALLGHAPALDLAPEAIASLAGGDVGDLLDVLEAAHLVTRSAPGRYRLHDLVRLYAAEQAPPDEDALRRLVDGFLHTALAADRLLDPARPPFTAGPPAPGVVRTRLADRAHAIAWLTAEHQALLAAQATAADRGWHDKVWELALALDSFHWQQGRSADHVAVLRAGLTSAETAGEVAVQVRLLCNLGHAGTRAGLNAESVRCFRRCVELTDDDPTSRGHARLGLARAHGQQGDLRRAQREAAAALRDYREARCPQYEASALNQLGWITALRGEYDEALAHCRAALDTGGYGTSSTRAETLDSIGYIHERTGELPAAAAAYREAVEEFERHGYAFEMATTLERLGGIHVSSGDNGQAHLTWSRALAVYREQNLAEAADRVRRKLADLPG</sequence>
<evidence type="ECO:0000313" key="7">
    <source>
        <dbReference type="EMBL" id="QFZ19637.1"/>
    </source>
</evidence>
<reference evidence="8" key="1">
    <citation type="journal article" date="2021" name="Curr. Microbiol.">
        <title>Complete genome of nocamycin-producing strain Saccharothrix syringae NRRL B-16468 reveals the biosynthetic potential for secondary metabolites.</title>
        <authorList>
            <person name="Mo X."/>
            <person name="Yang S."/>
        </authorList>
    </citation>
    <scope>NUCLEOTIDE SEQUENCE [LARGE SCALE GENOMIC DNA]</scope>
    <source>
        <strain evidence="8">ATCC 51364 / DSM 43886 / JCM 6844 / KCTC 9398 / NBRC 14523 / NRRL B-16468 / INA 2240</strain>
    </source>
</reference>
<dbReference type="InterPro" id="IPR011990">
    <property type="entry name" value="TPR-like_helical_dom_sf"/>
</dbReference>
<dbReference type="GO" id="GO:0043531">
    <property type="term" value="F:ADP binding"/>
    <property type="evidence" value="ECO:0007669"/>
    <property type="project" value="InterPro"/>
</dbReference>
<feature type="DNA-binding region" description="OmpR/PhoB-type" evidence="5">
    <location>
        <begin position="1"/>
        <end position="94"/>
    </location>
</feature>
<evidence type="ECO:0000256" key="1">
    <source>
        <dbReference type="ARBA" id="ARBA00005820"/>
    </source>
</evidence>
<dbReference type="EMBL" id="CP034550">
    <property type="protein sequence ID" value="QFZ19637.1"/>
    <property type="molecule type" value="Genomic_DNA"/>
</dbReference>
<evidence type="ECO:0000256" key="4">
    <source>
        <dbReference type="ARBA" id="ARBA00023163"/>
    </source>
</evidence>
<accession>A0A5Q0H085</accession>
<evidence type="ECO:0000256" key="2">
    <source>
        <dbReference type="ARBA" id="ARBA00023015"/>
    </source>
</evidence>
<dbReference type="GO" id="GO:0006355">
    <property type="term" value="P:regulation of DNA-templated transcription"/>
    <property type="evidence" value="ECO:0007669"/>
    <property type="project" value="InterPro"/>
</dbReference>